<accession>A0A7S6SX63</accession>
<evidence type="ECO:0000259" key="2">
    <source>
        <dbReference type="Pfam" id="PF03109"/>
    </source>
</evidence>
<evidence type="ECO:0000313" key="3">
    <source>
        <dbReference type="EMBL" id="QOR60494.1"/>
    </source>
</evidence>
<dbReference type="EMBL" id="MK522038">
    <property type="protein sequence ID" value="QOR60494.1"/>
    <property type="molecule type" value="Genomic_DNA"/>
</dbReference>
<dbReference type="SUPFAM" id="SSF56112">
    <property type="entry name" value="Protein kinase-like (PK-like)"/>
    <property type="match status" value="1"/>
</dbReference>
<evidence type="ECO:0000256" key="1">
    <source>
        <dbReference type="ARBA" id="ARBA00009670"/>
    </source>
</evidence>
<feature type="domain" description="ABC1 atypical kinase-like" evidence="2">
    <location>
        <begin position="87"/>
        <end position="324"/>
    </location>
</feature>
<reference evidence="3" key="1">
    <citation type="submission" date="2019-02" db="EMBL/GenBank/DDBJ databases">
        <authorList>
            <person name="Bachy C."/>
            <person name="Yung C.-M."/>
            <person name="Roux S."/>
            <person name="Sullivan M.B."/>
            <person name="Worden A.Z."/>
        </authorList>
    </citation>
    <scope>NUCLEOTIDE SEQUENCE</scope>
    <source>
        <strain evidence="3">BII-V2</strain>
    </source>
</reference>
<sequence>MYVVFKMALCMSTKMPIKIPSKQKSRTWKFAGEFLLRKQFQKDQVEFGKWTRNQLVELGPTFVKLGQIASSRVDLYPLEFTQQLESLQDNVPPIDKDVVRLMVRPHISSNVFTFFDYEPFKSASIGQVHRASLSTGEEVIVKIKRPNIYNIMKNDTDNIRQIVEFLEQVGIDTGTNTGYVLDESIEYLLAESDYNKEISNAIKFRKALKKVKWIKVPKVYDELCTENMVVMEYVHSEKLMEITDPMVNKKKVCEALLNSYVIQTMDKGFFHADPHPGNLGFSGNGKLVFYDFGLVIDISDEMKEGFKEMFLHIINKDTKGIVDVLIKLKVILPTTKDTSDIELFFKTTLNYLETLDGNNLKDEILSDDTLLKLAQEKPFIIPTSFVYLAKTFSTIEGTCVKLDPNFTYFEYLEPIIRDQVSDIIDIGGMFSTSMEMPNRVKNISTAVLGMEKSRASMKRSIERTRKEMRYVQYSVLSAVFAGNLFDHYQSFSIFLSLASLDLAFRAFRKNQ</sequence>
<comment type="similarity">
    <text evidence="1">Belongs to the protein kinase superfamily. ADCK protein kinase family.</text>
</comment>
<dbReference type="Pfam" id="PF03109">
    <property type="entry name" value="ABC1"/>
    <property type="match status" value="1"/>
</dbReference>
<name>A0A7S6SX63_9PHYC</name>
<dbReference type="InterPro" id="IPR011009">
    <property type="entry name" value="Kinase-like_dom_sf"/>
</dbReference>
<dbReference type="CDD" id="cd05121">
    <property type="entry name" value="ABC1_ADCK3-like"/>
    <property type="match status" value="1"/>
</dbReference>
<proteinExistence type="inferred from homology"/>
<dbReference type="PANTHER" id="PTHR10566">
    <property type="entry name" value="CHAPERONE-ACTIVITY OF BC1 COMPLEX CABC1 -RELATED"/>
    <property type="match status" value="1"/>
</dbReference>
<protein>
    <recommendedName>
        <fullName evidence="2">ABC1 atypical kinase-like domain-containing protein</fullName>
    </recommendedName>
</protein>
<organism evidence="3">
    <name type="scientific">Bathycoccus sp. RCC716 virus 2</name>
    <dbReference type="NCBI Taxonomy" id="2530039"/>
    <lineage>
        <taxon>Viruses</taxon>
        <taxon>Varidnaviria</taxon>
        <taxon>Bamfordvirae</taxon>
        <taxon>Nucleocytoviricota</taxon>
        <taxon>Megaviricetes</taxon>
        <taxon>Algavirales</taxon>
        <taxon>Phycodnaviridae</taxon>
        <taxon>Prasinovirus</taxon>
    </lineage>
</organism>
<dbReference type="InterPro" id="IPR050154">
    <property type="entry name" value="UbiB_kinase"/>
</dbReference>
<dbReference type="InterPro" id="IPR004147">
    <property type="entry name" value="ABC1_dom"/>
</dbReference>
<dbReference type="PANTHER" id="PTHR10566:SF113">
    <property type="entry name" value="PROTEIN ACTIVITY OF BC1 COMPLEX KINASE 7, CHLOROPLASTIC"/>
    <property type="match status" value="1"/>
</dbReference>